<evidence type="ECO:0000256" key="4">
    <source>
        <dbReference type="ARBA" id="ARBA00023015"/>
    </source>
</evidence>
<evidence type="ECO:0000256" key="2">
    <source>
        <dbReference type="ARBA" id="ARBA00022553"/>
    </source>
</evidence>
<dbReference type="Pfam" id="PF00072">
    <property type="entry name" value="Response_reg"/>
    <property type="match status" value="1"/>
</dbReference>
<organism evidence="12 13">
    <name type="scientific">Clostridium uliginosum</name>
    <dbReference type="NCBI Taxonomy" id="119641"/>
    <lineage>
        <taxon>Bacteria</taxon>
        <taxon>Bacillati</taxon>
        <taxon>Bacillota</taxon>
        <taxon>Clostridia</taxon>
        <taxon>Eubacteriales</taxon>
        <taxon>Clostridiaceae</taxon>
        <taxon>Clostridium</taxon>
    </lineage>
</organism>
<keyword evidence="4" id="KW-0805">Transcription regulation</keyword>
<evidence type="ECO:0000256" key="9">
    <source>
        <dbReference type="PROSITE-ProRule" id="PRU01091"/>
    </source>
</evidence>
<dbReference type="PROSITE" id="PS50110">
    <property type="entry name" value="RESPONSE_REGULATORY"/>
    <property type="match status" value="1"/>
</dbReference>
<evidence type="ECO:0000256" key="6">
    <source>
        <dbReference type="ARBA" id="ARBA00023163"/>
    </source>
</evidence>
<dbReference type="CDD" id="cd17574">
    <property type="entry name" value="REC_OmpR"/>
    <property type="match status" value="1"/>
</dbReference>
<proteinExistence type="predicted"/>
<dbReference type="InterPro" id="IPR036388">
    <property type="entry name" value="WH-like_DNA-bd_sf"/>
</dbReference>
<evidence type="ECO:0000313" key="12">
    <source>
        <dbReference type="EMBL" id="SFD14971.1"/>
    </source>
</evidence>
<dbReference type="SUPFAM" id="SSF46894">
    <property type="entry name" value="C-terminal effector domain of the bipartite response regulators"/>
    <property type="match status" value="1"/>
</dbReference>
<dbReference type="InterPro" id="IPR001789">
    <property type="entry name" value="Sig_transdc_resp-reg_receiver"/>
</dbReference>
<evidence type="ECO:0000256" key="5">
    <source>
        <dbReference type="ARBA" id="ARBA00023125"/>
    </source>
</evidence>
<dbReference type="PANTHER" id="PTHR48111">
    <property type="entry name" value="REGULATOR OF RPOS"/>
    <property type="match status" value="1"/>
</dbReference>
<dbReference type="InterPro" id="IPR011006">
    <property type="entry name" value="CheY-like_superfamily"/>
</dbReference>
<evidence type="ECO:0000256" key="1">
    <source>
        <dbReference type="ARBA" id="ARBA00018672"/>
    </source>
</evidence>
<dbReference type="SMART" id="SM00448">
    <property type="entry name" value="REC"/>
    <property type="match status" value="1"/>
</dbReference>
<dbReference type="GO" id="GO:0005829">
    <property type="term" value="C:cytosol"/>
    <property type="evidence" value="ECO:0007669"/>
    <property type="project" value="TreeGrafter"/>
</dbReference>
<feature type="DNA-binding region" description="OmpR/PhoB-type" evidence="9">
    <location>
        <begin position="131"/>
        <end position="228"/>
    </location>
</feature>
<reference evidence="12 13" key="1">
    <citation type="submission" date="2016-10" db="EMBL/GenBank/DDBJ databases">
        <authorList>
            <person name="de Groot N.N."/>
        </authorList>
    </citation>
    <scope>NUCLEOTIDE SEQUENCE [LARGE SCALE GENOMIC DNA]</scope>
    <source>
        <strain evidence="12 13">DSM 12992</strain>
    </source>
</reference>
<dbReference type="FunFam" id="1.10.10.10:FF:000005">
    <property type="entry name" value="Two-component system response regulator"/>
    <property type="match status" value="1"/>
</dbReference>
<keyword evidence="5 9" id="KW-0238">DNA-binding</keyword>
<dbReference type="InterPro" id="IPR016032">
    <property type="entry name" value="Sig_transdc_resp-reg_C-effctor"/>
</dbReference>
<feature type="modified residue" description="4-aspartylphosphate" evidence="8">
    <location>
        <position position="59"/>
    </location>
</feature>
<dbReference type="GO" id="GO:0032993">
    <property type="term" value="C:protein-DNA complex"/>
    <property type="evidence" value="ECO:0007669"/>
    <property type="project" value="TreeGrafter"/>
</dbReference>
<evidence type="ECO:0000256" key="7">
    <source>
        <dbReference type="ARBA" id="ARBA00024867"/>
    </source>
</evidence>
<dbReference type="GO" id="GO:0006355">
    <property type="term" value="P:regulation of DNA-templated transcription"/>
    <property type="evidence" value="ECO:0007669"/>
    <property type="project" value="InterPro"/>
</dbReference>
<dbReference type="FunFam" id="3.40.50.2300:FF:000001">
    <property type="entry name" value="DNA-binding response regulator PhoB"/>
    <property type="match status" value="1"/>
</dbReference>
<name>A0A1I1PYK0_9CLOT</name>
<feature type="domain" description="OmpR/PhoB-type" evidence="11">
    <location>
        <begin position="131"/>
        <end position="228"/>
    </location>
</feature>
<dbReference type="Pfam" id="PF00486">
    <property type="entry name" value="Trans_reg_C"/>
    <property type="match status" value="1"/>
</dbReference>
<dbReference type="Gene3D" id="1.10.10.10">
    <property type="entry name" value="Winged helix-like DNA-binding domain superfamily/Winged helix DNA-binding domain"/>
    <property type="match status" value="1"/>
</dbReference>
<dbReference type="InterPro" id="IPR001867">
    <property type="entry name" value="OmpR/PhoB-type_DNA-bd"/>
</dbReference>
<dbReference type="SMART" id="SM00862">
    <property type="entry name" value="Trans_reg_C"/>
    <property type="match status" value="1"/>
</dbReference>
<keyword evidence="6" id="KW-0804">Transcription</keyword>
<dbReference type="Gene3D" id="3.40.50.2300">
    <property type="match status" value="1"/>
</dbReference>
<dbReference type="GO" id="GO:0000976">
    <property type="term" value="F:transcription cis-regulatory region binding"/>
    <property type="evidence" value="ECO:0007669"/>
    <property type="project" value="TreeGrafter"/>
</dbReference>
<protein>
    <recommendedName>
        <fullName evidence="1">Stage 0 sporulation protein A homolog</fullName>
    </recommendedName>
</protein>
<keyword evidence="2 8" id="KW-0597">Phosphoprotein</keyword>
<keyword evidence="3" id="KW-0902">Two-component regulatory system</keyword>
<evidence type="ECO:0000313" key="13">
    <source>
        <dbReference type="Proteomes" id="UP000199263"/>
    </source>
</evidence>
<dbReference type="GO" id="GO:0000156">
    <property type="term" value="F:phosphorelay response regulator activity"/>
    <property type="evidence" value="ECO:0007669"/>
    <property type="project" value="TreeGrafter"/>
</dbReference>
<accession>A0A1I1PYK0</accession>
<gene>
    <name evidence="12" type="ORF">SAMN05421842_1222</name>
</gene>
<dbReference type="OrthoDB" id="9790442at2"/>
<feature type="domain" description="Response regulatory" evidence="10">
    <location>
        <begin position="10"/>
        <end position="123"/>
    </location>
</feature>
<keyword evidence="13" id="KW-1185">Reference proteome</keyword>
<evidence type="ECO:0000259" key="10">
    <source>
        <dbReference type="PROSITE" id="PS50110"/>
    </source>
</evidence>
<evidence type="ECO:0000256" key="3">
    <source>
        <dbReference type="ARBA" id="ARBA00023012"/>
    </source>
</evidence>
<dbReference type="STRING" id="119641.SAMN05421842_1222"/>
<dbReference type="Gene3D" id="6.10.250.690">
    <property type="match status" value="1"/>
</dbReference>
<dbReference type="InterPro" id="IPR039420">
    <property type="entry name" value="WalR-like"/>
</dbReference>
<evidence type="ECO:0000256" key="8">
    <source>
        <dbReference type="PROSITE-ProRule" id="PRU00169"/>
    </source>
</evidence>
<dbReference type="PROSITE" id="PS51755">
    <property type="entry name" value="OMPR_PHOB"/>
    <property type="match status" value="1"/>
</dbReference>
<comment type="function">
    <text evidence="7">May play the central regulatory role in sporulation. It may be an element of the effector pathway responsible for the activation of sporulation genes in response to nutritional stress. Spo0A may act in concert with spo0H (a sigma factor) to control the expression of some genes that are critical to the sporulation process.</text>
</comment>
<dbReference type="RefSeq" id="WP_090092636.1">
    <property type="nucleotide sequence ID" value="NZ_FOMG01000022.1"/>
</dbReference>
<dbReference type="CDD" id="cd00383">
    <property type="entry name" value="trans_reg_C"/>
    <property type="match status" value="1"/>
</dbReference>
<dbReference type="SUPFAM" id="SSF52172">
    <property type="entry name" value="CheY-like"/>
    <property type="match status" value="1"/>
</dbReference>
<dbReference type="EMBL" id="FOMG01000022">
    <property type="protein sequence ID" value="SFD14971.1"/>
    <property type="molecule type" value="Genomic_DNA"/>
</dbReference>
<sequence length="229" mass="26302">MSLLIKEQITILIVDDEKSIVEFIKMGLESEGYLVYEAFNGMEAIELAEKVRPHIIILDIMLPGMDGYEVCSRIKKSIKTSIIMLTARDEVDDKVRGLDIGADDYMAKPFSFKELLARINARIRSDFKELEAVIRIGDFTLDDKAHEFTYCGDVLDLSPTQYNLLRFLLMNSGIVLSKSLILEKVWGYDFNGEENIVEVYIRYLRDKIEDKEHSIIRTVRGVGYKMVAK</sequence>
<dbReference type="AlphaFoldDB" id="A0A1I1PYK0"/>
<dbReference type="PANTHER" id="PTHR48111:SF22">
    <property type="entry name" value="REGULATOR OF RPOS"/>
    <property type="match status" value="1"/>
</dbReference>
<evidence type="ECO:0000259" key="11">
    <source>
        <dbReference type="PROSITE" id="PS51755"/>
    </source>
</evidence>
<dbReference type="Proteomes" id="UP000199263">
    <property type="component" value="Unassembled WGS sequence"/>
</dbReference>